<dbReference type="PANTHER" id="PTHR46720:SF3">
    <property type="entry name" value="FAD-BINDING DOMAIN-CONTAINING PROTEIN-RELATED"/>
    <property type="match status" value="1"/>
</dbReference>
<protein>
    <recommendedName>
        <fullName evidence="4">FAD-binding domain-containing protein</fullName>
    </recommendedName>
</protein>
<comment type="caution">
    <text evidence="5">The sequence shown here is derived from an EMBL/GenBank/DDBJ whole genome shotgun (WGS) entry which is preliminary data.</text>
</comment>
<dbReference type="GO" id="GO:0016491">
    <property type="term" value="F:oxidoreductase activity"/>
    <property type="evidence" value="ECO:0007669"/>
    <property type="project" value="UniProtKB-KW"/>
</dbReference>
<dbReference type="Gene3D" id="3.50.50.60">
    <property type="entry name" value="FAD/NAD(P)-binding domain"/>
    <property type="match status" value="1"/>
</dbReference>
<keyword evidence="3" id="KW-0560">Oxidoreductase</keyword>
<evidence type="ECO:0000259" key="4">
    <source>
        <dbReference type="Pfam" id="PF01494"/>
    </source>
</evidence>
<reference evidence="5" key="1">
    <citation type="journal article" date="2020" name="New Phytol.">
        <title>Comparative genomics reveals dynamic genome evolution in host specialist ectomycorrhizal fungi.</title>
        <authorList>
            <person name="Lofgren L.A."/>
            <person name="Nguyen N.H."/>
            <person name="Vilgalys R."/>
            <person name="Ruytinx J."/>
            <person name="Liao H.L."/>
            <person name="Branco S."/>
            <person name="Kuo A."/>
            <person name="LaButti K."/>
            <person name="Lipzen A."/>
            <person name="Andreopoulos W."/>
            <person name="Pangilinan J."/>
            <person name="Riley R."/>
            <person name="Hundley H."/>
            <person name="Na H."/>
            <person name="Barry K."/>
            <person name="Grigoriev I.V."/>
            <person name="Stajich J.E."/>
            <person name="Kennedy P.G."/>
        </authorList>
    </citation>
    <scope>NUCLEOTIDE SEQUENCE</scope>
    <source>
        <strain evidence="5">S12</strain>
    </source>
</reference>
<gene>
    <name evidence="5" type="ORF">HD556DRAFT_1439521</name>
</gene>
<keyword evidence="6" id="KW-1185">Reference proteome</keyword>
<dbReference type="InterPro" id="IPR051104">
    <property type="entry name" value="FAD_monoxygenase"/>
</dbReference>
<proteinExistence type="predicted"/>
<keyword evidence="1" id="KW-0285">Flavoprotein</keyword>
<evidence type="ECO:0000313" key="5">
    <source>
        <dbReference type="EMBL" id="KAG1799861.1"/>
    </source>
</evidence>
<dbReference type="GO" id="GO:0071949">
    <property type="term" value="F:FAD binding"/>
    <property type="evidence" value="ECO:0007669"/>
    <property type="project" value="InterPro"/>
</dbReference>
<dbReference type="RefSeq" id="XP_041164084.1">
    <property type="nucleotide sequence ID" value="XM_041305971.1"/>
</dbReference>
<accession>A0A9P7DPI6</accession>
<dbReference type="Proteomes" id="UP000719766">
    <property type="component" value="Unassembled WGS sequence"/>
</dbReference>
<dbReference type="InterPro" id="IPR002938">
    <property type="entry name" value="FAD-bd"/>
</dbReference>
<dbReference type="PANTHER" id="PTHR46720">
    <property type="entry name" value="HYDROXYLASE, PUTATIVE (AFU_ORTHOLOGUE AFUA_3G01460)-RELATED"/>
    <property type="match status" value="1"/>
</dbReference>
<organism evidence="5 6">
    <name type="scientific">Suillus plorans</name>
    <dbReference type="NCBI Taxonomy" id="116603"/>
    <lineage>
        <taxon>Eukaryota</taxon>
        <taxon>Fungi</taxon>
        <taxon>Dikarya</taxon>
        <taxon>Basidiomycota</taxon>
        <taxon>Agaricomycotina</taxon>
        <taxon>Agaricomycetes</taxon>
        <taxon>Agaricomycetidae</taxon>
        <taxon>Boletales</taxon>
        <taxon>Suillineae</taxon>
        <taxon>Suillaceae</taxon>
        <taxon>Suillus</taxon>
    </lineage>
</organism>
<evidence type="ECO:0000256" key="1">
    <source>
        <dbReference type="ARBA" id="ARBA00022630"/>
    </source>
</evidence>
<feature type="domain" description="FAD-binding" evidence="4">
    <location>
        <begin position="1"/>
        <end position="51"/>
    </location>
</feature>
<evidence type="ECO:0000256" key="2">
    <source>
        <dbReference type="ARBA" id="ARBA00022827"/>
    </source>
</evidence>
<evidence type="ECO:0000256" key="3">
    <source>
        <dbReference type="ARBA" id="ARBA00023002"/>
    </source>
</evidence>
<dbReference type="EMBL" id="JABBWE010000010">
    <property type="protein sequence ID" value="KAG1799861.1"/>
    <property type="molecule type" value="Genomic_DNA"/>
</dbReference>
<dbReference type="Pfam" id="PF01494">
    <property type="entry name" value="FAD_binding_3"/>
    <property type="match status" value="1"/>
</dbReference>
<dbReference type="GO" id="GO:0044550">
    <property type="term" value="P:secondary metabolite biosynthetic process"/>
    <property type="evidence" value="ECO:0007669"/>
    <property type="project" value="TreeGrafter"/>
</dbReference>
<dbReference type="InterPro" id="IPR036188">
    <property type="entry name" value="FAD/NAD-bd_sf"/>
</dbReference>
<sequence>MGDAAHAMTPFQGSGAGQGIEGAYLLMTVLETVPRALAIYDKLRRPFSSEVALRSMRGGQLCAFQEDVPLHELGDALKETVRLVEDSPIDVN</sequence>
<dbReference type="GeneID" id="64599735"/>
<keyword evidence="2" id="KW-0274">FAD</keyword>
<dbReference type="AlphaFoldDB" id="A0A9P7DPI6"/>
<dbReference type="SUPFAM" id="SSF51905">
    <property type="entry name" value="FAD/NAD(P)-binding domain"/>
    <property type="match status" value="1"/>
</dbReference>
<name>A0A9P7DPI6_9AGAM</name>
<evidence type="ECO:0000313" key="6">
    <source>
        <dbReference type="Proteomes" id="UP000719766"/>
    </source>
</evidence>
<dbReference type="OrthoDB" id="2687478at2759"/>